<sequence>MTYAGPASGHEKLQSLALHLIPSSCHWDGGHCDLSEHGSTMSGALVTLSDLKGTDSPAHEYPVGIEDARNLSGYKKPKLSPSDIATSADLAFGGDSDSERRTDTDSAISVTSETLAEGEEAYDFRSAFDPPWLPFVKGTYSSDVSDDHIHKLEQLPGLFLLLGVDPIATIEDHFPSNPRSPTPSEYYEEVFNSAEGHYERVFPALVWSVSVGVASPKKVELQFFFLEHDDQPRPVTAYPLVEPVVSRQHSDANNGVNDAPQDQTSNLRLRVSQCKRLTFQLSSLIQRCDSLIGGPKMTEQEMEQLNLFQCSNTDLADDWQSDDGSAHNTSPMPVEPPIFRMLNSFHGELLPWAALANYPHVSWGAYPEFSRERELLRRKLLDIFADHEVYTIHNHALTSEEDHVEQSSVQSIIPFEHPDKGSILDDELTTWTLSSIFQLPAMQRHLDANVLSNVSLCSRNLSLTMRRLLYRSLRLTVNSENSATVSRRLQGLADLLSQNEELAIALETVTFVIDAGLVGSLKTLLGLSSRSFYSLIKRLHWPVMDVEIVCSSKPLPSSLRLQSPMFQYVAKCIRECFGAEEVVPPFSTKGVAFMEEWERQMFEDKLKYFEKQRSWNEMDDEADEVFQISCELGGYVDLFEKQERELSWAMTETNIWLNDMDESYERSIRVNFLWNGAYVHSDI</sequence>
<feature type="region of interest" description="Disordered" evidence="1">
    <location>
        <begin position="86"/>
        <end position="107"/>
    </location>
</feature>
<dbReference type="AlphaFoldDB" id="A0A4Y7PR95"/>
<dbReference type="Proteomes" id="UP000294933">
    <property type="component" value="Unassembled WGS sequence"/>
</dbReference>
<dbReference type="EMBL" id="ML170222">
    <property type="protein sequence ID" value="TDL17382.1"/>
    <property type="molecule type" value="Genomic_DNA"/>
</dbReference>
<organism evidence="2 3">
    <name type="scientific">Rickenella mellea</name>
    <dbReference type="NCBI Taxonomy" id="50990"/>
    <lineage>
        <taxon>Eukaryota</taxon>
        <taxon>Fungi</taxon>
        <taxon>Dikarya</taxon>
        <taxon>Basidiomycota</taxon>
        <taxon>Agaricomycotina</taxon>
        <taxon>Agaricomycetes</taxon>
        <taxon>Hymenochaetales</taxon>
        <taxon>Rickenellaceae</taxon>
        <taxon>Rickenella</taxon>
    </lineage>
</organism>
<name>A0A4Y7PR95_9AGAM</name>
<reference evidence="2 3" key="1">
    <citation type="submission" date="2018-06" db="EMBL/GenBank/DDBJ databases">
        <title>A transcriptomic atlas of mushroom development highlights an independent origin of complex multicellularity.</title>
        <authorList>
            <consortium name="DOE Joint Genome Institute"/>
            <person name="Krizsan K."/>
            <person name="Almasi E."/>
            <person name="Merenyi Z."/>
            <person name="Sahu N."/>
            <person name="Viragh M."/>
            <person name="Koszo T."/>
            <person name="Mondo S."/>
            <person name="Kiss B."/>
            <person name="Balint B."/>
            <person name="Kues U."/>
            <person name="Barry K."/>
            <person name="Hegedus J.C."/>
            <person name="Henrissat B."/>
            <person name="Johnson J."/>
            <person name="Lipzen A."/>
            <person name="Ohm R."/>
            <person name="Nagy I."/>
            <person name="Pangilinan J."/>
            <person name="Yan J."/>
            <person name="Xiong Y."/>
            <person name="Grigoriev I.V."/>
            <person name="Hibbett D.S."/>
            <person name="Nagy L.G."/>
        </authorList>
    </citation>
    <scope>NUCLEOTIDE SEQUENCE [LARGE SCALE GENOMIC DNA]</scope>
    <source>
        <strain evidence="2 3">SZMC22713</strain>
    </source>
</reference>
<gene>
    <name evidence="2" type="ORF">BD410DRAFT_831519</name>
</gene>
<evidence type="ECO:0000313" key="2">
    <source>
        <dbReference type="EMBL" id="TDL17382.1"/>
    </source>
</evidence>
<evidence type="ECO:0000313" key="3">
    <source>
        <dbReference type="Proteomes" id="UP000294933"/>
    </source>
</evidence>
<keyword evidence="3" id="KW-1185">Reference proteome</keyword>
<accession>A0A4Y7PR95</accession>
<evidence type="ECO:0000256" key="1">
    <source>
        <dbReference type="SAM" id="MobiDB-lite"/>
    </source>
</evidence>
<dbReference type="VEuPathDB" id="FungiDB:BD410DRAFT_831519"/>
<protein>
    <submittedName>
        <fullName evidence="2">Uncharacterized protein</fullName>
    </submittedName>
</protein>
<proteinExistence type="predicted"/>